<evidence type="ECO:0000259" key="1">
    <source>
        <dbReference type="PROSITE" id="PS51833"/>
    </source>
</evidence>
<sequence length="166" mass="19049">MVLLARQLNILAVDEAYIIGLFHNCGIPLMLQKFPDYLTICREAYDESVDSITEFEDHHFHTNHCIVGYYVAKAWQLSNDIAEIIRDHHHLTPIADKSAYFKGNDQDDLICLLKMAEHICKLYESIGGQSTDHEWEQNKGMILAHMGLSDLDFDDLQELTQDQLGL</sequence>
<dbReference type="InterPro" id="IPR052340">
    <property type="entry name" value="RNase_Y/CdgJ"/>
</dbReference>
<dbReference type="EMBL" id="NDXW01000001">
    <property type="protein sequence ID" value="RDH44967.1"/>
    <property type="molecule type" value="Genomic_DNA"/>
</dbReference>
<dbReference type="Gene3D" id="1.10.3210.10">
    <property type="entry name" value="Hypothetical protein af1432"/>
    <property type="match status" value="1"/>
</dbReference>
<organism evidence="2 3">
    <name type="scientific">Zooshikella ganghwensis</name>
    <dbReference type="NCBI Taxonomy" id="202772"/>
    <lineage>
        <taxon>Bacteria</taxon>
        <taxon>Pseudomonadati</taxon>
        <taxon>Pseudomonadota</taxon>
        <taxon>Gammaproteobacteria</taxon>
        <taxon>Oceanospirillales</taxon>
        <taxon>Zooshikellaceae</taxon>
        <taxon>Zooshikella</taxon>
    </lineage>
</organism>
<comment type="caution">
    <text evidence="2">The sequence shown here is derived from an EMBL/GenBank/DDBJ whole genome shotgun (WGS) entry which is preliminary data.</text>
</comment>
<accession>A0A4P9VQV0</accession>
<evidence type="ECO:0000313" key="2">
    <source>
        <dbReference type="EMBL" id="RDH44967.1"/>
    </source>
</evidence>
<dbReference type="Pfam" id="PF08668">
    <property type="entry name" value="HDOD"/>
    <property type="match status" value="1"/>
</dbReference>
<evidence type="ECO:0000313" key="3">
    <source>
        <dbReference type="Proteomes" id="UP000257039"/>
    </source>
</evidence>
<dbReference type="SUPFAM" id="SSF109604">
    <property type="entry name" value="HD-domain/PDEase-like"/>
    <property type="match status" value="1"/>
</dbReference>
<dbReference type="PROSITE" id="PS51833">
    <property type="entry name" value="HDOD"/>
    <property type="match status" value="1"/>
</dbReference>
<dbReference type="PANTHER" id="PTHR33525:SF6">
    <property type="entry name" value="HDOD DOMAIN-CONTAINING PROTEIN"/>
    <property type="match status" value="1"/>
</dbReference>
<dbReference type="Proteomes" id="UP000257039">
    <property type="component" value="Unassembled WGS sequence"/>
</dbReference>
<protein>
    <submittedName>
        <fullName evidence="2">HDOD domain-containing protein</fullName>
    </submittedName>
</protein>
<gene>
    <name evidence="2" type="ORF">B9G39_16835</name>
</gene>
<dbReference type="InterPro" id="IPR013976">
    <property type="entry name" value="HDOD"/>
</dbReference>
<reference evidence="2 3" key="1">
    <citation type="submission" date="2017-04" db="EMBL/GenBank/DDBJ databases">
        <title>Draft genome sequence of Zooshikella ganghwensis VG4 isolated from Red Sea sediments.</title>
        <authorList>
            <person name="Rehman Z."/>
            <person name="Alam I."/>
            <person name="Kamau A."/>
            <person name="Bajic V."/>
            <person name="Leiknes T."/>
        </authorList>
    </citation>
    <scope>NUCLEOTIDE SEQUENCE [LARGE SCALE GENOMIC DNA]</scope>
    <source>
        <strain evidence="2 3">VG4</strain>
    </source>
</reference>
<proteinExistence type="predicted"/>
<keyword evidence="3" id="KW-1185">Reference proteome</keyword>
<dbReference type="RefSeq" id="WP_094788013.1">
    <property type="nucleotide sequence ID" value="NZ_NDXW01000001.1"/>
</dbReference>
<name>A0A4P9VQV0_9GAMM</name>
<dbReference type="AlphaFoldDB" id="A0A4P9VQV0"/>
<feature type="domain" description="HDOD" evidence="1">
    <location>
        <begin position="1"/>
        <end position="91"/>
    </location>
</feature>
<dbReference type="PANTHER" id="PTHR33525">
    <property type="match status" value="1"/>
</dbReference>